<dbReference type="InterPro" id="IPR003598">
    <property type="entry name" value="Ig_sub2"/>
</dbReference>
<dbReference type="GO" id="GO:0030198">
    <property type="term" value="P:extracellular matrix organization"/>
    <property type="evidence" value="ECO:0000318"/>
    <property type="project" value="GO_Central"/>
</dbReference>
<dbReference type="SUPFAM" id="SSF48726">
    <property type="entry name" value="Immunoglobulin"/>
    <property type="match status" value="2"/>
</dbReference>
<feature type="domain" description="Ig-like" evidence="7">
    <location>
        <begin position="34"/>
        <end position="69"/>
    </location>
</feature>
<dbReference type="PROSITE" id="PS50092">
    <property type="entry name" value="TSP1"/>
    <property type="match status" value="2"/>
</dbReference>
<dbReference type="Ensembl" id="ENSORLT00000006304.2">
    <property type="protein sequence ID" value="ENSORLP00000006303.2"/>
    <property type="gene ID" value="ENSORLG00000005000.2"/>
</dbReference>
<protein>
    <recommendedName>
        <fullName evidence="7">Ig-like domain-containing protein</fullName>
    </recommendedName>
</protein>
<dbReference type="STRING" id="8090.ENSORLP00000006303"/>
<accession>H2LJV8</accession>
<keyword evidence="4" id="KW-0677">Repeat</keyword>
<dbReference type="InParanoid" id="H2LJV8"/>
<comment type="subcellular location">
    <subcellularLocation>
        <location evidence="1">Secreted</location>
    </subcellularLocation>
</comment>
<evidence type="ECO:0000256" key="6">
    <source>
        <dbReference type="ARBA" id="ARBA00023319"/>
    </source>
</evidence>
<organism evidence="8 9">
    <name type="scientific">Oryzias latipes</name>
    <name type="common">Japanese rice fish</name>
    <name type="synonym">Japanese killifish</name>
    <dbReference type="NCBI Taxonomy" id="8090"/>
    <lineage>
        <taxon>Eukaryota</taxon>
        <taxon>Metazoa</taxon>
        <taxon>Chordata</taxon>
        <taxon>Craniata</taxon>
        <taxon>Vertebrata</taxon>
        <taxon>Euteleostomi</taxon>
        <taxon>Actinopterygii</taxon>
        <taxon>Neopterygii</taxon>
        <taxon>Teleostei</taxon>
        <taxon>Neoteleostei</taxon>
        <taxon>Acanthomorphata</taxon>
        <taxon>Ovalentaria</taxon>
        <taxon>Atherinomorphae</taxon>
        <taxon>Beloniformes</taxon>
        <taxon>Adrianichthyidae</taxon>
        <taxon>Oryziinae</taxon>
        <taxon>Oryzias</taxon>
    </lineage>
</organism>
<dbReference type="Gene3D" id="2.20.100.10">
    <property type="entry name" value="Thrombospondin type-1 (TSP1) repeat"/>
    <property type="match status" value="2"/>
</dbReference>
<keyword evidence="2" id="KW-0964">Secreted</keyword>
<dbReference type="Pfam" id="PF07679">
    <property type="entry name" value="I-set"/>
    <property type="match status" value="1"/>
</dbReference>
<dbReference type="SMART" id="SM00408">
    <property type="entry name" value="IGc2"/>
    <property type="match status" value="2"/>
</dbReference>
<feature type="domain" description="Ig-like" evidence="7">
    <location>
        <begin position="245"/>
        <end position="350"/>
    </location>
</feature>
<proteinExistence type="predicted"/>
<evidence type="ECO:0000259" key="7">
    <source>
        <dbReference type="PROSITE" id="PS50835"/>
    </source>
</evidence>
<dbReference type="GO" id="GO:0031012">
    <property type="term" value="C:extracellular matrix"/>
    <property type="evidence" value="ECO:0000318"/>
    <property type="project" value="GO_Central"/>
</dbReference>
<dbReference type="Gene3D" id="2.60.40.10">
    <property type="entry name" value="Immunoglobulins"/>
    <property type="match status" value="2"/>
</dbReference>
<dbReference type="Proteomes" id="UP000001038">
    <property type="component" value="Chromosome 18"/>
</dbReference>
<dbReference type="Pfam" id="PF19030">
    <property type="entry name" value="TSP1_ADAMTS"/>
    <property type="match status" value="2"/>
</dbReference>
<dbReference type="Bgee" id="ENSORLG00000005000">
    <property type="expression patterns" value="Expressed in muscle tissue and 12 other cell types or tissues"/>
</dbReference>
<dbReference type="HOGENOM" id="CLU_001717_0_0_1"/>
<evidence type="ECO:0000256" key="1">
    <source>
        <dbReference type="ARBA" id="ARBA00004613"/>
    </source>
</evidence>
<evidence type="ECO:0000256" key="2">
    <source>
        <dbReference type="ARBA" id="ARBA00022525"/>
    </source>
</evidence>
<dbReference type="GeneTree" id="ENSGT00940000159642"/>
<dbReference type="FunFam" id="2.20.100.10:FF:000005">
    <property type="entry name" value="ADAM metallopeptidase with thrombospondin type 1 motif 9"/>
    <property type="match status" value="1"/>
</dbReference>
<dbReference type="SMART" id="SM00209">
    <property type="entry name" value="TSP1"/>
    <property type="match status" value="3"/>
</dbReference>
<keyword evidence="6" id="KW-0393">Immunoglobulin domain</keyword>
<dbReference type="InterPro" id="IPR007110">
    <property type="entry name" value="Ig-like_dom"/>
</dbReference>
<dbReference type="InterPro" id="IPR000884">
    <property type="entry name" value="TSP1_rpt"/>
</dbReference>
<dbReference type="PROSITE" id="PS50835">
    <property type="entry name" value="IG_LIKE"/>
    <property type="match status" value="2"/>
</dbReference>
<dbReference type="InterPro" id="IPR013783">
    <property type="entry name" value="Ig-like_fold"/>
</dbReference>
<reference evidence="8" key="2">
    <citation type="submission" date="2025-08" db="UniProtKB">
        <authorList>
            <consortium name="Ensembl"/>
        </authorList>
    </citation>
    <scope>IDENTIFICATION</scope>
    <source>
        <strain evidence="8">Hd-rR</strain>
    </source>
</reference>
<sequence>MLPLKKVYIQWRKGKRVHLVVGGYAYLLFRKGHIRWLKDGKPLVNLSVTSQGYMKIQQVQPSDAGVYTCVTGQAQEHFVLLIIGSKQKLFAPESLLLGSSKNRRPASPRGGLQEPPVSLNRYDNLVELLLGLKSSSQNEKYLVSKPHWSQINRSTVEDGRSSEFSIPVLLTADSQRLDELMQDFSEGLRGAQAERLVQLLSELITTQGETNESTLHPMERATSSTQGPMVYKPNIKAHISRAKIPVIIQRPKKVGVSPASDSVIYVGAPVVLQKAAATLELRCEALGDPHPSVTWTKNGKEVKSIMDSVELLPSSSLRIQSPSKGDEGLYTCTARNHLGSASLSSYLQMTSRRAVRRTRLPPQVYRCYYSTLSFACACHNPIVFADSAWGRIRWHLDAWSSCSASCGGGSQTRRLRCLKGRSREVEIRQCLLAGRRPTNTRLCNVGPCARWVTASWGPCHGQCVGPSLATQHRHVYCQDTNVSLVCVRRPSSVKNCSTEACALRWHVGAWTQCTATCGRHGFQSRQVTCKHHRTGKATREHHCMWSPRPPSWQRCNILSCSRSK</sequence>
<dbReference type="SUPFAM" id="SSF82895">
    <property type="entry name" value="TSP-1 type 1 repeat"/>
    <property type="match status" value="2"/>
</dbReference>
<keyword evidence="9" id="KW-1185">Reference proteome</keyword>
<dbReference type="GO" id="GO:0006508">
    <property type="term" value="P:proteolysis"/>
    <property type="evidence" value="ECO:0000318"/>
    <property type="project" value="GO_Central"/>
</dbReference>
<dbReference type="PANTHER" id="PTHR13723:SF140">
    <property type="entry name" value="A DISINTEGRIN AND METALLOPROTEINASE WITH THROMBOSPONDIN MOTIFS 16"/>
    <property type="match status" value="1"/>
</dbReference>
<dbReference type="FunFam" id="2.60.40.10:FF:000032">
    <property type="entry name" value="palladin isoform X1"/>
    <property type="match status" value="1"/>
</dbReference>
<dbReference type="InterPro" id="IPR050439">
    <property type="entry name" value="ADAMTS_ADAMTS-like"/>
</dbReference>
<reference evidence="8" key="3">
    <citation type="submission" date="2025-09" db="UniProtKB">
        <authorList>
            <consortium name="Ensembl"/>
        </authorList>
    </citation>
    <scope>IDENTIFICATION</scope>
    <source>
        <strain evidence="8">Hd-rR</strain>
    </source>
</reference>
<dbReference type="PANTHER" id="PTHR13723">
    <property type="entry name" value="ADAMTS A DISINTEGRIN AND METALLOPROTEASE WITH THROMBOSPONDIN MOTIFS PROTEASE"/>
    <property type="match status" value="1"/>
</dbReference>
<dbReference type="InterPro" id="IPR036383">
    <property type="entry name" value="TSP1_rpt_sf"/>
</dbReference>
<keyword evidence="5" id="KW-1015">Disulfide bond</keyword>
<dbReference type="InterPro" id="IPR013098">
    <property type="entry name" value="Ig_I-set"/>
</dbReference>
<dbReference type="InterPro" id="IPR036179">
    <property type="entry name" value="Ig-like_dom_sf"/>
</dbReference>
<name>H2LJV8_ORYLA</name>
<dbReference type="InterPro" id="IPR003599">
    <property type="entry name" value="Ig_sub"/>
</dbReference>
<dbReference type="GO" id="GO:0004222">
    <property type="term" value="F:metalloendopeptidase activity"/>
    <property type="evidence" value="ECO:0000318"/>
    <property type="project" value="GO_Central"/>
</dbReference>
<dbReference type="GO" id="GO:0005576">
    <property type="term" value="C:extracellular region"/>
    <property type="evidence" value="ECO:0007669"/>
    <property type="project" value="UniProtKB-SubCell"/>
</dbReference>
<reference evidence="8 9" key="1">
    <citation type="journal article" date="2007" name="Nature">
        <title>The medaka draft genome and insights into vertebrate genome evolution.</title>
        <authorList>
            <person name="Kasahara M."/>
            <person name="Naruse K."/>
            <person name="Sasaki S."/>
            <person name="Nakatani Y."/>
            <person name="Qu W."/>
            <person name="Ahsan B."/>
            <person name="Yamada T."/>
            <person name="Nagayasu Y."/>
            <person name="Doi K."/>
            <person name="Kasai Y."/>
            <person name="Jindo T."/>
            <person name="Kobayashi D."/>
            <person name="Shimada A."/>
            <person name="Toyoda A."/>
            <person name="Kuroki Y."/>
            <person name="Fujiyama A."/>
            <person name="Sasaki T."/>
            <person name="Shimizu A."/>
            <person name="Asakawa S."/>
            <person name="Shimizu N."/>
            <person name="Hashimoto S."/>
            <person name="Yang J."/>
            <person name="Lee Y."/>
            <person name="Matsushima K."/>
            <person name="Sugano S."/>
            <person name="Sakaizumi M."/>
            <person name="Narita T."/>
            <person name="Ohishi K."/>
            <person name="Haga S."/>
            <person name="Ohta F."/>
            <person name="Nomoto H."/>
            <person name="Nogata K."/>
            <person name="Morishita T."/>
            <person name="Endo T."/>
            <person name="Shin-I T."/>
            <person name="Takeda H."/>
            <person name="Morishita S."/>
            <person name="Kohara Y."/>
        </authorList>
    </citation>
    <scope>NUCLEOTIDE SEQUENCE [LARGE SCALE GENOMIC DNA]</scope>
    <source>
        <strain evidence="8 9">Hd-rR</strain>
    </source>
</reference>
<evidence type="ECO:0000256" key="4">
    <source>
        <dbReference type="ARBA" id="ARBA00022737"/>
    </source>
</evidence>
<evidence type="ECO:0000313" key="8">
    <source>
        <dbReference type="Ensembl" id="ENSORLP00000006303.2"/>
    </source>
</evidence>
<evidence type="ECO:0000256" key="3">
    <source>
        <dbReference type="ARBA" id="ARBA00022729"/>
    </source>
</evidence>
<keyword evidence="3" id="KW-0732">Signal</keyword>
<dbReference type="eggNOG" id="KOG3538">
    <property type="taxonomic scope" value="Eukaryota"/>
</dbReference>
<dbReference type="SMART" id="SM00409">
    <property type="entry name" value="IG"/>
    <property type="match status" value="2"/>
</dbReference>
<evidence type="ECO:0000313" key="9">
    <source>
        <dbReference type="Proteomes" id="UP000001038"/>
    </source>
</evidence>
<dbReference type="CDD" id="cd00096">
    <property type="entry name" value="Ig"/>
    <property type="match status" value="1"/>
</dbReference>
<dbReference type="AlphaFoldDB" id="H2LJV8"/>
<evidence type="ECO:0000256" key="5">
    <source>
        <dbReference type="ARBA" id="ARBA00023157"/>
    </source>
</evidence>